<keyword evidence="2" id="KW-1185">Reference proteome</keyword>
<protein>
    <recommendedName>
        <fullName evidence="3">Phage protein</fullName>
    </recommendedName>
</protein>
<accession>A0ABV8K163</accession>
<dbReference type="RefSeq" id="WP_377717803.1">
    <property type="nucleotide sequence ID" value="NZ_JBHSAM010000014.1"/>
</dbReference>
<name>A0ABV8K163_9BACL</name>
<sequence length="96" mass="10881">MSNQQIKIHDGIEYGITDDGDEYWEAEIQHVDQQDGHVTDLIAVKVIYDEELQELRTEVHYLAEGDEALPAAEPLIEEAKTKLLQVVNVELGTSFE</sequence>
<organism evidence="1 2">
    <name type="scientific">Paenibacillus xanthanilyticus</name>
    <dbReference type="NCBI Taxonomy" id="1783531"/>
    <lineage>
        <taxon>Bacteria</taxon>
        <taxon>Bacillati</taxon>
        <taxon>Bacillota</taxon>
        <taxon>Bacilli</taxon>
        <taxon>Bacillales</taxon>
        <taxon>Paenibacillaceae</taxon>
        <taxon>Paenibacillus</taxon>
    </lineage>
</organism>
<reference evidence="2" key="1">
    <citation type="journal article" date="2019" name="Int. J. Syst. Evol. Microbiol.">
        <title>The Global Catalogue of Microorganisms (GCM) 10K type strain sequencing project: providing services to taxonomists for standard genome sequencing and annotation.</title>
        <authorList>
            <consortium name="The Broad Institute Genomics Platform"/>
            <consortium name="The Broad Institute Genome Sequencing Center for Infectious Disease"/>
            <person name="Wu L."/>
            <person name="Ma J."/>
        </authorList>
    </citation>
    <scope>NUCLEOTIDE SEQUENCE [LARGE SCALE GENOMIC DNA]</scope>
    <source>
        <strain evidence="2">IBRC-M 10987</strain>
    </source>
</reference>
<dbReference type="Proteomes" id="UP001595715">
    <property type="component" value="Unassembled WGS sequence"/>
</dbReference>
<proteinExistence type="predicted"/>
<gene>
    <name evidence="1" type="ORF">ACFOZ8_05505</name>
</gene>
<comment type="caution">
    <text evidence="1">The sequence shown here is derived from an EMBL/GenBank/DDBJ whole genome shotgun (WGS) entry which is preliminary data.</text>
</comment>
<evidence type="ECO:0000313" key="1">
    <source>
        <dbReference type="EMBL" id="MFC4099112.1"/>
    </source>
</evidence>
<dbReference type="EMBL" id="JBHSAM010000014">
    <property type="protein sequence ID" value="MFC4099112.1"/>
    <property type="molecule type" value="Genomic_DNA"/>
</dbReference>
<evidence type="ECO:0000313" key="2">
    <source>
        <dbReference type="Proteomes" id="UP001595715"/>
    </source>
</evidence>
<evidence type="ECO:0008006" key="3">
    <source>
        <dbReference type="Google" id="ProtNLM"/>
    </source>
</evidence>